<dbReference type="PANTHER" id="PTHR43289">
    <property type="entry name" value="MITOGEN-ACTIVATED PROTEIN KINASE KINASE KINASE 20-RELATED"/>
    <property type="match status" value="1"/>
</dbReference>
<evidence type="ECO:0000313" key="9">
    <source>
        <dbReference type="Proteomes" id="UP001321542"/>
    </source>
</evidence>
<dbReference type="InterPro" id="IPR002372">
    <property type="entry name" value="PQQ_rpt_dom"/>
</dbReference>
<reference evidence="8 9" key="1">
    <citation type="journal article" date="2010" name="ChemBioChem">
        <title>Cloning and characterization of the biosynthetic gene cluster of 16-membered macrolide antibiotic FD-891: involvement of a dual functional cytochrome P450 monooxygenase catalyzing epoxidation and hydroxylation.</title>
        <authorList>
            <person name="Kudo F."/>
            <person name="Motegi A."/>
            <person name="Mizoue K."/>
            <person name="Eguchi T."/>
        </authorList>
    </citation>
    <scope>NUCLEOTIDE SEQUENCE [LARGE SCALE GENOMIC DNA]</scope>
    <source>
        <strain evidence="8 9">A-8890</strain>
    </source>
</reference>
<sequence length="763" mass="81259">MSRYVSWRLELLYGGGDPGVPLHSDDPRSVGGYKLLDRLGTGGMGVVYRAKARSGREVAVKVVHAQYAEDAVFRARFRQEIEAVRKVSGAFTASVVDADPEAVRPWMATQYVAGRSLAQRIRDRGPLRAGELRGLALGLVEALREIHRAGVVHRDLKPANVLMAEDGPRVIDFGISRAAENHTLTETGQMFGTPPFMSPEQLTDARTAGPASDIFSLGTLLVYAHTGRGPFDADSPYMTAYRVIHGAPVLDGVPQPLRAVLERCLAKEAADRPGLDELAEALATALPEADPDDPPAPASHADSPDAGSAADPRAATRSGRRFVGRPLLAATGTVGALVLGLTAYLLGPGWAESGDTPSPVPSAASRWAAPPDGWKAWQTTVFETASSGARKALVVKDRESGGDPVCRVHEDAVYCGGQGVLPVRVDGRTGRTVWRADLAPSGTARRLYYSSVLGVRDGTVFVQQTIFSDTPTVDPVRLVALDAKTGDQLWTRDVNTADLPLHMTDALVLTPEMDGRTVTARSTRTGAERWSVALPVGHYCRFTTVGTDMYAQCFPSTRAAKAANKNSVILVVELADGSTTRRLTAPLESAVLGAHDGRVVVARLGEETGTPFGDSTYTALLLLDPDTGARTTTKLSQTYEGEATLADGNLWFTESSGRVTAVSPRTGERLWRTRTSLEKPGVPVYDRRTKTLYLVSGSGRLAALDGPKGTLLWETLPRTAPAVNGVASDPQVLLYKGALVAAVPDGTLFSLDPAHPDRKPASG</sequence>
<dbReference type="InterPro" id="IPR000719">
    <property type="entry name" value="Prot_kinase_dom"/>
</dbReference>
<dbReference type="SMART" id="SM00220">
    <property type="entry name" value="S_TKc"/>
    <property type="match status" value="1"/>
</dbReference>
<dbReference type="Pfam" id="PF00069">
    <property type="entry name" value="Pkinase"/>
    <property type="match status" value="1"/>
</dbReference>
<keyword evidence="3" id="KW-0418">Kinase</keyword>
<keyword evidence="1" id="KW-0808">Transferase</keyword>
<reference evidence="8 9" key="2">
    <citation type="journal article" date="2023" name="ChemBioChem">
        <title>Acyltransferase Domain Exchange between Two Independent Type I Polyketide Synthases in the Same Producer Strain of Macrolide Antibiotics.</title>
        <authorList>
            <person name="Kudo F."/>
            <person name="Kishikawa K."/>
            <person name="Tsuboi K."/>
            <person name="Kido T."/>
            <person name="Usui T."/>
            <person name="Hashimoto J."/>
            <person name="Shin-Ya K."/>
            <person name="Miyanaga A."/>
            <person name="Eguchi T."/>
        </authorList>
    </citation>
    <scope>NUCLEOTIDE SEQUENCE [LARGE SCALE GENOMIC DNA]</scope>
    <source>
        <strain evidence="8 9">A-8890</strain>
    </source>
</reference>
<dbReference type="Proteomes" id="UP001321542">
    <property type="component" value="Chromosome"/>
</dbReference>
<dbReference type="PROSITE" id="PS00107">
    <property type="entry name" value="PROTEIN_KINASE_ATP"/>
    <property type="match status" value="1"/>
</dbReference>
<feature type="domain" description="Protein kinase" evidence="7">
    <location>
        <begin position="33"/>
        <end position="286"/>
    </location>
</feature>
<dbReference type="Pfam" id="PF13360">
    <property type="entry name" value="PQQ_2"/>
    <property type="match status" value="1"/>
</dbReference>
<keyword evidence="4 5" id="KW-0067">ATP-binding</keyword>
<dbReference type="PANTHER" id="PTHR43289:SF34">
    <property type="entry name" value="SERINE_THREONINE-PROTEIN KINASE YBDM-RELATED"/>
    <property type="match status" value="1"/>
</dbReference>
<dbReference type="InterPro" id="IPR008271">
    <property type="entry name" value="Ser/Thr_kinase_AS"/>
</dbReference>
<accession>A0ABM7FLB8</accession>
<feature type="compositionally biased region" description="Low complexity" evidence="6">
    <location>
        <begin position="298"/>
        <end position="315"/>
    </location>
</feature>
<name>A0ABM7FLB8_9ACTN</name>
<evidence type="ECO:0000256" key="2">
    <source>
        <dbReference type="ARBA" id="ARBA00022741"/>
    </source>
</evidence>
<dbReference type="InterPro" id="IPR017441">
    <property type="entry name" value="Protein_kinase_ATP_BS"/>
</dbReference>
<dbReference type="SUPFAM" id="SSF56112">
    <property type="entry name" value="Protein kinase-like (PK-like)"/>
    <property type="match status" value="1"/>
</dbReference>
<feature type="binding site" evidence="5">
    <location>
        <position position="61"/>
    </location>
    <ligand>
        <name>ATP</name>
        <dbReference type="ChEBI" id="CHEBI:30616"/>
    </ligand>
</feature>
<gene>
    <name evidence="8" type="ORF">SGFS_084200</name>
</gene>
<evidence type="ECO:0000259" key="7">
    <source>
        <dbReference type="PROSITE" id="PS50011"/>
    </source>
</evidence>
<evidence type="ECO:0000313" key="8">
    <source>
        <dbReference type="EMBL" id="BBC37126.1"/>
    </source>
</evidence>
<dbReference type="Gene3D" id="2.130.10.10">
    <property type="entry name" value="YVTN repeat-like/Quinoprotein amine dehydrogenase"/>
    <property type="match status" value="1"/>
</dbReference>
<dbReference type="Gene3D" id="2.40.128.630">
    <property type="match status" value="1"/>
</dbReference>
<protein>
    <recommendedName>
        <fullName evidence="7">Protein kinase domain-containing protein</fullName>
    </recommendedName>
</protein>
<evidence type="ECO:0000256" key="6">
    <source>
        <dbReference type="SAM" id="MobiDB-lite"/>
    </source>
</evidence>
<organism evidence="8 9">
    <name type="scientific">Streptomyces graminofaciens</name>
    <dbReference type="NCBI Taxonomy" id="68212"/>
    <lineage>
        <taxon>Bacteria</taxon>
        <taxon>Bacillati</taxon>
        <taxon>Actinomycetota</taxon>
        <taxon>Actinomycetes</taxon>
        <taxon>Kitasatosporales</taxon>
        <taxon>Streptomycetaceae</taxon>
        <taxon>Streptomyces</taxon>
    </lineage>
</organism>
<dbReference type="SUPFAM" id="SSF50998">
    <property type="entry name" value="Quinoprotein alcohol dehydrogenase-like"/>
    <property type="match status" value="2"/>
</dbReference>
<dbReference type="SMART" id="SM00564">
    <property type="entry name" value="PQQ"/>
    <property type="match status" value="4"/>
</dbReference>
<evidence type="ECO:0000256" key="3">
    <source>
        <dbReference type="ARBA" id="ARBA00022777"/>
    </source>
</evidence>
<evidence type="ECO:0000256" key="5">
    <source>
        <dbReference type="PROSITE-ProRule" id="PRU10141"/>
    </source>
</evidence>
<keyword evidence="9" id="KW-1185">Reference proteome</keyword>
<keyword evidence="2 5" id="KW-0547">Nucleotide-binding</keyword>
<proteinExistence type="predicted"/>
<dbReference type="PROSITE" id="PS50011">
    <property type="entry name" value="PROTEIN_KINASE_DOM"/>
    <property type="match status" value="1"/>
</dbReference>
<evidence type="ECO:0000256" key="4">
    <source>
        <dbReference type="ARBA" id="ARBA00022840"/>
    </source>
</evidence>
<dbReference type="InterPro" id="IPR015943">
    <property type="entry name" value="WD40/YVTN_repeat-like_dom_sf"/>
</dbReference>
<dbReference type="Gene3D" id="3.30.200.20">
    <property type="entry name" value="Phosphorylase Kinase, domain 1"/>
    <property type="match status" value="1"/>
</dbReference>
<dbReference type="InterPro" id="IPR018391">
    <property type="entry name" value="PQQ_b-propeller_rpt"/>
</dbReference>
<feature type="region of interest" description="Disordered" evidence="6">
    <location>
        <begin position="287"/>
        <end position="317"/>
    </location>
</feature>
<dbReference type="PROSITE" id="PS00108">
    <property type="entry name" value="PROTEIN_KINASE_ST"/>
    <property type="match status" value="1"/>
</dbReference>
<dbReference type="CDD" id="cd14014">
    <property type="entry name" value="STKc_PknB_like"/>
    <property type="match status" value="1"/>
</dbReference>
<dbReference type="InterPro" id="IPR011009">
    <property type="entry name" value="Kinase-like_dom_sf"/>
</dbReference>
<dbReference type="InterPro" id="IPR011047">
    <property type="entry name" value="Quinoprotein_ADH-like_sf"/>
</dbReference>
<dbReference type="Gene3D" id="1.10.510.10">
    <property type="entry name" value="Transferase(Phosphotransferase) domain 1"/>
    <property type="match status" value="1"/>
</dbReference>
<evidence type="ECO:0000256" key="1">
    <source>
        <dbReference type="ARBA" id="ARBA00022679"/>
    </source>
</evidence>
<dbReference type="EMBL" id="AP018448">
    <property type="protein sequence ID" value="BBC37126.1"/>
    <property type="molecule type" value="Genomic_DNA"/>
</dbReference>